<protein>
    <recommendedName>
        <fullName evidence="12">Cytochrome P450</fullName>
    </recommendedName>
</protein>
<comment type="similarity">
    <text evidence="1 8">Belongs to the cytochrome P450 family.</text>
</comment>
<evidence type="ECO:0000256" key="4">
    <source>
        <dbReference type="ARBA" id="ARBA00023002"/>
    </source>
</evidence>
<reference evidence="10 11" key="1">
    <citation type="journal article" date="2014" name="Agronomy (Basel)">
        <title>A Draft Genome Sequence for Ensete ventricosum, the Drought-Tolerant Tree Against Hunger.</title>
        <authorList>
            <person name="Harrison J."/>
            <person name="Moore K.A."/>
            <person name="Paszkiewicz K."/>
            <person name="Jones T."/>
            <person name="Grant M."/>
            <person name="Ambacheew D."/>
            <person name="Muzemil S."/>
            <person name="Studholme D.J."/>
        </authorList>
    </citation>
    <scope>NUCLEOTIDE SEQUENCE [LARGE SCALE GENOMIC DNA]</scope>
</reference>
<dbReference type="AlphaFoldDB" id="A0A427BBU6"/>
<dbReference type="InterPro" id="IPR036396">
    <property type="entry name" value="Cyt_P450_sf"/>
</dbReference>
<dbReference type="InterPro" id="IPR001128">
    <property type="entry name" value="Cyt_P450"/>
</dbReference>
<feature type="binding site" description="axial binding residue" evidence="7">
    <location>
        <position position="511"/>
    </location>
    <ligand>
        <name>heme</name>
        <dbReference type="ChEBI" id="CHEBI:30413"/>
    </ligand>
    <ligandPart>
        <name>Fe</name>
        <dbReference type="ChEBI" id="CHEBI:18248"/>
    </ligandPart>
</feature>
<keyword evidence="5 7" id="KW-0408">Iron</keyword>
<dbReference type="GO" id="GO:0016705">
    <property type="term" value="F:oxidoreductase activity, acting on paired donors, with incorporation or reduction of molecular oxygen"/>
    <property type="evidence" value="ECO:0007669"/>
    <property type="project" value="InterPro"/>
</dbReference>
<dbReference type="PANTHER" id="PTHR47944">
    <property type="entry name" value="CYTOCHROME P450 98A9"/>
    <property type="match status" value="1"/>
</dbReference>
<evidence type="ECO:0000313" key="10">
    <source>
        <dbReference type="EMBL" id="RRT85846.1"/>
    </source>
</evidence>
<evidence type="ECO:0000256" key="6">
    <source>
        <dbReference type="ARBA" id="ARBA00023033"/>
    </source>
</evidence>
<dbReference type="SUPFAM" id="SSF48264">
    <property type="entry name" value="Cytochrome P450"/>
    <property type="match status" value="1"/>
</dbReference>
<evidence type="ECO:0008006" key="12">
    <source>
        <dbReference type="Google" id="ProtNLM"/>
    </source>
</evidence>
<evidence type="ECO:0000256" key="9">
    <source>
        <dbReference type="SAM" id="Phobius"/>
    </source>
</evidence>
<comment type="caution">
    <text evidence="10">The sequence shown here is derived from an EMBL/GenBank/DDBJ whole genome shotgun (WGS) entry which is preliminary data.</text>
</comment>
<evidence type="ECO:0000313" key="11">
    <source>
        <dbReference type="Proteomes" id="UP000287651"/>
    </source>
</evidence>
<keyword evidence="6 8" id="KW-0503">Monooxygenase</keyword>
<dbReference type="PROSITE" id="PS00086">
    <property type="entry name" value="CYTOCHROME_P450"/>
    <property type="match status" value="1"/>
</dbReference>
<dbReference type="Proteomes" id="UP000287651">
    <property type="component" value="Unassembled WGS sequence"/>
</dbReference>
<evidence type="ECO:0000256" key="1">
    <source>
        <dbReference type="ARBA" id="ARBA00010617"/>
    </source>
</evidence>
<dbReference type="GO" id="GO:0005506">
    <property type="term" value="F:iron ion binding"/>
    <property type="evidence" value="ECO:0007669"/>
    <property type="project" value="InterPro"/>
</dbReference>
<evidence type="ECO:0000256" key="8">
    <source>
        <dbReference type="RuleBase" id="RU000461"/>
    </source>
</evidence>
<organism evidence="10 11">
    <name type="scientific">Ensete ventricosum</name>
    <name type="common">Abyssinian banana</name>
    <name type="synonym">Musa ensete</name>
    <dbReference type="NCBI Taxonomy" id="4639"/>
    <lineage>
        <taxon>Eukaryota</taxon>
        <taxon>Viridiplantae</taxon>
        <taxon>Streptophyta</taxon>
        <taxon>Embryophyta</taxon>
        <taxon>Tracheophyta</taxon>
        <taxon>Spermatophyta</taxon>
        <taxon>Magnoliopsida</taxon>
        <taxon>Liliopsida</taxon>
        <taxon>Zingiberales</taxon>
        <taxon>Musaceae</taxon>
        <taxon>Ensete</taxon>
    </lineage>
</organism>
<evidence type="ECO:0000256" key="5">
    <source>
        <dbReference type="ARBA" id="ARBA00023004"/>
    </source>
</evidence>
<dbReference type="InterPro" id="IPR002401">
    <property type="entry name" value="Cyt_P450_E_grp-I"/>
</dbReference>
<comment type="cofactor">
    <cofactor evidence="7">
        <name>heme</name>
        <dbReference type="ChEBI" id="CHEBI:30413"/>
    </cofactor>
</comment>
<keyword evidence="2 7" id="KW-0349">Heme</keyword>
<name>A0A427BBU6_ENSVE</name>
<keyword evidence="9" id="KW-0812">Transmembrane</keyword>
<evidence type="ECO:0000256" key="2">
    <source>
        <dbReference type="ARBA" id="ARBA00022617"/>
    </source>
</evidence>
<dbReference type="GO" id="GO:0004497">
    <property type="term" value="F:monooxygenase activity"/>
    <property type="evidence" value="ECO:0007669"/>
    <property type="project" value="UniProtKB-KW"/>
</dbReference>
<dbReference type="Pfam" id="PF00067">
    <property type="entry name" value="p450"/>
    <property type="match status" value="1"/>
</dbReference>
<proteinExistence type="inferred from homology"/>
<feature type="transmembrane region" description="Helical" evidence="9">
    <location>
        <begin position="67"/>
        <end position="86"/>
    </location>
</feature>
<sequence length="567" mass="63205">MDQSCSQLCGPSGRCILIPPQLLFRHPLPMSIHYKSRGSSLSPPHSGGLFSSSASSTASAAMDNPDLNLLFTASALALSVLVLVVYRCSRRSKALRLPPGPPGWPLVGNLFQVAFAGKPLIHLVRDLRRQYGPMFTLRMGARTLIVVTSPELAHEALIEKGQLFASRPAESSIRSVFSCNKFTVNSAVYGPEWRSLRRNMVSGMLSASRLREFRPARASAMDRFIDRLRAEAEANDGAVWVLRNARFAVFAILLSMTFGVQLDEDSIVRVDEMMKRVLLTISPRMDDYLPLLRPFYARHQKKVLGIRKEQVETVVSLINRRRAILKDPSLEPNAASFSYLDSLLDLKVEGRDTAPTEAELVTLCSEFINGGTDTTSTAIEWAMARIIDNPNIQAKLYKEIVGEVGDRPVDDRNIEKMPYLQAFVKELLRKHPPTYFSLTHAAVEPAKLGGYDIPPDANLELFLLTIAEDPRLWSNPLEFNPDRFITGGETADITGSAGIKMIPFGAGRRICPGLAMGTTHISLMVARMVQAFEWRLHPSEPKLDFMDKEEFTIVMNRRLLATVKPRK</sequence>
<dbReference type="InterPro" id="IPR017972">
    <property type="entry name" value="Cyt_P450_CS"/>
</dbReference>
<dbReference type="GO" id="GO:0020037">
    <property type="term" value="F:heme binding"/>
    <property type="evidence" value="ECO:0007669"/>
    <property type="project" value="InterPro"/>
</dbReference>
<dbReference type="Gene3D" id="1.10.630.10">
    <property type="entry name" value="Cytochrome P450"/>
    <property type="match status" value="1"/>
</dbReference>
<dbReference type="FunFam" id="1.10.630.10:FF:000012">
    <property type="entry name" value="Cytochrome P450 family protein"/>
    <property type="match status" value="1"/>
</dbReference>
<accession>A0A427BBU6</accession>
<keyword evidence="3 7" id="KW-0479">Metal-binding</keyword>
<dbReference type="CDD" id="cd11075">
    <property type="entry name" value="CYP77_89"/>
    <property type="match status" value="1"/>
</dbReference>
<dbReference type="PRINTS" id="PR00385">
    <property type="entry name" value="P450"/>
</dbReference>
<keyword evidence="9" id="KW-0472">Membrane</keyword>
<evidence type="ECO:0000256" key="7">
    <source>
        <dbReference type="PIRSR" id="PIRSR602401-1"/>
    </source>
</evidence>
<keyword evidence="4 8" id="KW-0560">Oxidoreductase</keyword>
<keyword evidence="9" id="KW-1133">Transmembrane helix</keyword>
<dbReference type="EMBL" id="AMZH03000053">
    <property type="protein sequence ID" value="RRT85846.1"/>
    <property type="molecule type" value="Genomic_DNA"/>
</dbReference>
<dbReference type="PANTHER" id="PTHR47944:SF19">
    <property type="entry name" value="CYTOCHROME P450 77A4"/>
    <property type="match status" value="1"/>
</dbReference>
<dbReference type="PRINTS" id="PR00463">
    <property type="entry name" value="EP450I"/>
</dbReference>
<evidence type="ECO:0000256" key="3">
    <source>
        <dbReference type="ARBA" id="ARBA00022723"/>
    </source>
</evidence>
<gene>
    <name evidence="10" type="ORF">B296_00007678</name>
</gene>